<protein>
    <recommendedName>
        <fullName evidence="2">BTB domain-containing protein</fullName>
    </recommendedName>
</protein>
<dbReference type="PANTHER" id="PTHR24413">
    <property type="entry name" value="SPECKLE-TYPE POZ PROTEIN"/>
    <property type="match status" value="1"/>
</dbReference>
<dbReference type="SUPFAM" id="SSF54695">
    <property type="entry name" value="POZ domain"/>
    <property type="match status" value="1"/>
</dbReference>
<accession>A0A0C3QHF5</accession>
<feature type="region of interest" description="Disordered" evidence="1">
    <location>
        <begin position="372"/>
        <end position="510"/>
    </location>
</feature>
<reference evidence="4" key="2">
    <citation type="submission" date="2015-01" db="EMBL/GenBank/DDBJ databases">
        <title>Evolutionary Origins and Diversification of the Mycorrhizal Mutualists.</title>
        <authorList>
            <consortium name="DOE Joint Genome Institute"/>
            <consortium name="Mycorrhizal Genomics Consortium"/>
            <person name="Kohler A."/>
            <person name="Kuo A."/>
            <person name="Nagy L.G."/>
            <person name="Floudas D."/>
            <person name="Copeland A."/>
            <person name="Barry K.W."/>
            <person name="Cichocki N."/>
            <person name="Veneault-Fourrey C."/>
            <person name="LaButti K."/>
            <person name="Lindquist E.A."/>
            <person name="Lipzen A."/>
            <person name="Lundell T."/>
            <person name="Morin E."/>
            <person name="Murat C."/>
            <person name="Riley R."/>
            <person name="Ohm R."/>
            <person name="Sun H."/>
            <person name="Tunlid A."/>
            <person name="Henrissat B."/>
            <person name="Grigoriev I.V."/>
            <person name="Hibbett D.S."/>
            <person name="Martin F."/>
        </authorList>
    </citation>
    <scope>NUCLEOTIDE SEQUENCE [LARGE SCALE GENOMIC DNA]</scope>
    <source>
        <strain evidence="4">MUT 4182</strain>
    </source>
</reference>
<dbReference type="HOGENOM" id="CLU_011083_0_0_1"/>
<dbReference type="EMBL" id="KN823031">
    <property type="protein sequence ID" value="KIO25991.1"/>
    <property type="molecule type" value="Genomic_DNA"/>
</dbReference>
<sequence>MPDASTRQWTFSAFEWTIKHVAALRDHVESISSDVSGSSSGSDVGVDDDGVPLVLKQSPMIGENGENKFKVEIARTPSPEDQRSPTPTAAPTLSLYVTSLFLDFAHTEYEFCSAIMLAIKSREDRAGDRGARSDWVWEHWEPEFAFRKGNEFWECQLPTLSSLLAHPRIAAHDSFVLCIQIHSPVGFYPQFPQAYYVPKDLLEGLEASLDNPNTGDVRFVTLEWYESQDNRLDDTGTPHSSSSSSSVSTLARKRTLYAHSDVLKRRSEYFATMLASAFAESTTTTYSHPAEAAHPPRRIHDIIVTEADFITVYWLLKWVYADWILFKEEDDPKGVMTGLGGWSVHSLSPVIGRPGQGEWDWRTIRGTNERLSVRSASSAGTTATVPEGVLSDSAGKGKQVAYPSAAGPSRGGGPSSSRGGRTSVMIGSRTASASLNPPVSRRPGAPTSPNKAAPLAPSSAQPSSSQAARPTSSVSPQRSRYPPSIHASSSASASIPPGPTPDPHLHPTSELPPASALAIYQVAHRYGLSGLQQLALEHMMSTINPKSSFPLLLATRFWEEVHLMVEDYIVEHFDLVSRSEVFDQCCEEIAAGEWGPEGGRTLAALFRRLTSPQGIRYARP</sequence>
<evidence type="ECO:0000313" key="3">
    <source>
        <dbReference type="EMBL" id="KIO25991.1"/>
    </source>
</evidence>
<feature type="compositionally biased region" description="Low complexity" evidence="1">
    <location>
        <begin position="482"/>
        <end position="495"/>
    </location>
</feature>
<dbReference type="OrthoDB" id="288590at2759"/>
<feature type="compositionally biased region" description="Polar residues" evidence="1">
    <location>
        <begin position="373"/>
        <end position="384"/>
    </location>
</feature>
<name>A0A0C3QHF5_9AGAM</name>
<organism evidence="3 4">
    <name type="scientific">Tulasnella calospora MUT 4182</name>
    <dbReference type="NCBI Taxonomy" id="1051891"/>
    <lineage>
        <taxon>Eukaryota</taxon>
        <taxon>Fungi</taxon>
        <taxon>Dikarya</taxon>
        <taxon>Basidiomycota</taxon>
        <taxon>Agaricomycotina</taxon>
        <taxon>Agaricomycetes</taxon>
        <taxon>Cantharellales</taxon>
        <taxon>Tulasnellaceae</taxon>
        <taxon>Tulasnella</taxon>
    </lineage>
</organism>
<feature type="compositionally biased region" description="Low complexity" evidence="1">
    <location>
        <begin position="452"/>
        <end position="475"/>
    </location>
</feature>
<dbReference type="PROSITE" id="PS50097">
    <property type="entry name" value="BTB"/>
    <property type="match status" value="1"/>
</dbReference>
<dbReference type="STRING" id="1051891.A0A0C3QHF5"/>
<dbReference type="AlphaFoldDB" id="A0A0C3QHF5"/>
<dbReference type="InterPro" id="IPR011333">
    <property type="entry name" value="SKP1/BTB/POZ_sf"/>
</dbReference>
<dbReference type="Gene3D" id="3.30.710.10">
    <property type="entry name" value="Potassium Channel Kv1.1, Chain A"/>
    <property type="match status" value="1"/>
</dbReference>
<evidence type="ECO:0000256" key="1">
    <source>
        <dbReference type="SAM" id="MobiDB-lite"/>
    </source>
</evidence>
<keyword evidence="4" id="KW-1185">Reference proteome</keyword>
<dbReference type="Proteomes" id="UP000054248">
    <property type="component" value="Unassembled WGS sequence"/>
</dbReference>
<evidence type="ECO:0000313" key="4">
    <source>
        <dbReference type="Proteomes" id="UP000054248"/>
    </source>
</evidence>
<reference evidence="3 4" key="1">
    <citation type="submission" date="2014-04" db="EMBL/GenBank/DDBJ databases">
        <authorList>
            <consortium name="DOE Joint Genome Institute"/>
            <person name="Kuo A."/>
            <person name="Girlanda M."/>
            <person name="Perotto S."/>
            <person name="Kohler A."/>
            <person name="Nagy L.G."/>
            <person name="Floudas D."/>
            <person name="Copeland A."/>
            <person name="Barry K.W."/>
            <person name="Cichocki N."/>
            <person name="Veneault-Fourrey C."/>
            <person name="LaButti K."/>
            <person name="Lindquist E.A."/>
            <person name="Lipzen A."/>
            <person name="Lundell T."/>
            <person name="Morin E."/>
            <person name="Murat C."/>
            <person name="Sun H."/>
            <person name="Tunlid A."/>
            <person name="Henrissat B."/>
            <person name="Grigoriev I.V."/>
            <person name="Hibbett D.S."/>
            <person name="Martin F."/>
            <person name="Nordberg H.P."/>
            <person name="Cantor M.N."/>
            <person name="Hua S.X."/>
        </authorList>
    </citation>
    <scope>NUCLEOTIDE SEQUENCE [LARGE SCALE GENOMIC DNA]</scope>
    <source>
        <strain evidence="3 4">MUT 4182</strain>
    </source>
</reference>
<feature type="domain" description="BTB" evidence="2">
    <location>
        <begin position="245"/>
        <end position="328"/>
    </location>
</feature>
<evidence type="ECO:0000259" key="2">
    <source>
        <dbReference type="PROSITE" id="PS50097"/>
    </source>
</evidence>
<gene>
    <name evidence="3" type="ORF">M407DRAFT_75025</name>
</gene>
<proteinExistence type="predicted"/>
<dbReference type="InterPro" id="IPR000210">
    <property type="entry name" value="BTB/POZ_dom"/>
</dbReference>